<evidence type="ECO:0000313" key="5">
    <source>
        <dbReference type="Proteomes" id="UP001209535"/>
    </source>
</evidence>
<dbReference type="InterPro" id="IPR006665">
    <property type="entry name" value="OmpA-like"/>
</dbReference>
<feature type="domain" description="OmpA-like" evidence="3">
    <location>
        <begin position="437"/>
        <end position="563"/>
    </location>
</feature>
<feature type="non-terminal residue" evidence="4">
    <location>
        <position position="1"/>
    </location>
</feature>
<dbReference type="EMBL" id="JAOVQO010000017">
    <property type="protein sequence ID" value="MCU9849778.1"/>
    <property type="molecule type" value="Genomic_DNA"/>
</dbReference>
<dbReference type="SUPFAM" id="SSF103088">
    <property type="entry name" value="OmpA-like"/>
    <property type="match status" value="1"/>
</dbReference>
<protein>
    <submittedName>
        <fullName evidence="4">OmpA family protein</fullName>
    </submittedName>
</protein>
<keyword evidence="1" id="KW-0472">Membrane</keyword>
<feature type="region of interest" description="Disordered" evidence="2">
    <location>
        <begin position="195"/>
        <end position="216"/>
    </location>
</feature>
<dbReference type="Pfam" id="PF00691">
    <property type="entry name" value="OmpA"/>
    <property type="match status" value="1"/>
</dbReference>
<dbReference type="RefSeq" id="WP_263338940.1">
    <property type="nucleotide sequence ID" value="NZ_JAOVQO010000017.1"/>
</dbReference>
<dbReference type="PROSITE" id="PS51123">
    <property type="entry name" value="OMPA_2"/>
    <property type="match status" value="1"/>
</dbReference>
<name>A0ABT2X758_9RHOB</name>
<dbReference type="PANTHER" id="PTHR30329:SF21">
    <property type="entry name" value="LIPOPROTEIN YIAD-RELATED"/>
    <property type="match status" value="1"/>
</dbReference>
<evidence type="ECO:0000256" key="2">
    <source>
        <dbReference type="SAM" id="MobiDB-lite"/>
    </source>
</evidence>
<feature type="region of interest" description="Disordered" evidence="2">
    <location>
        <begin position="1"/>
        <end position="22"/>
    </location>
</feature>
<accession>A0ABT2X758</accession>
<dbReference type="Proteomes" id="UP001209535">
    <property type="component" value="Unassembled WGS sequence"/>
</dbReference>
<organism evidence="4 5">
    <name type="scientific">Albidovulum salinarum</name>
    <dbReference type="NCBI Taxonomy" id="2984153"/>
    <lineage>
        <taxon>Bacteria</taxon>
        <taxon>Pseudomonadati</taxon>
        <taxon>Pseudomonadota</taxon>
        <taxon>Alphaproteobacteria</taxon>
        <taxon>Rhodobacterales</taxon>
        <taxon>Paracoccaceae</taxon>
        <taxon>Albidovulum</taxon>
    </lineage>
</organism>
<sequence length="563" mass="58847">AEEPAAEVVVEEPVAEEPAAEVVVEEPVAEEPAAEVVVEEPVAEEPAAEVVVEEPVAEEPAAEIVVEEPVAEEPAAEVVVEEPVAEEPAAEVVVEEPVAEEPAAEVVVEEPVAEEPAAEVVVEEPVAEEPAAEVVVEEPVAEEPAAEVVVEEPVAEEPAAEAASGEAGTDAGATISDDDLAKALEAEAAAAAAEAAPVPELPVQPDAASGEAPVAAAASAPAAAEATAEVSEEVVTEATARSSDEDFANKVNETAAAAAPAPATAQKKDGLSKTEKAILLGLGAVAVGAMLSNNRKVELNSGDRVVVTRDDGSYQIIKDDNALLRQPGSTVRTETFADGSTRTTVTRPDGSSIVTIRDAEYRVLRRSHVAPDGYETLLIDDTAAYEPVDVSLLPPPASQRVISADADEADLRAALARESALDRRFSLAQVRDIAEVRALVPVIDLDAITFETGSAAIRPDQAKALSRLGRLIQSYVADNPRELFLIEGHTDAVGSAAYNLALSDRRAESVALALTEYFAVPPENMVVQGYGEEFLKIDTQEAERANRRASVRRITDLLRQASN</sequence>
<dbReference type="CDD" id="cd07185">
    <property type="entry name" value="OmpA_C-like"/>
    <property type="match status" value="1"/>
</dbReference>
<evidence type="ECO:0000259" key="3">
    <source>
        <dbReference type="PROSITE" id="PS51123"/>
    </source>
</evidence>
<proteinExistence type="predicted"/>
<comment type="caution">
    <text evidence="4">The sequence shown here is derived from an EMBL/GenBank/DDBJ whole genome shotgun (WGS) entry which is preliminary data.</text>
</comment>
<gene>
    <name evidence="4" type="ORF">OEZ60_17410</name>
</gene>
<evidence type="ECO:0000313" key="4">
    <source>
        <dbReference type="EMBL" id="MCU9849778.1"/>
    </source>
</evidence>
<dbReference type="InterPro" id="IPR036737">
    <property type="entry name" value="OmpA-like_sf"/>
</dbReference>
<dbReference type="Gene3D" id="3.30.1330.60">
    <property type="entry name" value="OmpA-like domain"/>
    <property type="match status" value="1"/>
</dbReference>
<feature type="region of interest" description="Disordered" evidence="2">
    <location>
        <begin position="111"/>
        <end position="173"/>
    </location>
</feature>
<dbReference type="PANTHER" id="PTHR30329">
    <property type="entry name" value="STATOR ELEMENT OF FLAGELLAR MOTOR COMPLEX"/>
    <property type="match status" value="1"/>
</dbReference>
<feature type="compositionally biased region" description="Low complexity" evidence="2">
    <location>
        <begin position="207"/>
        <end position="216"/>
    </location>
</feature>
<keyword evidence="5" id="KW-1185">Reference proteome</keyword>
<reference evidence="4 5" key="1">
    <citation type="submission" date="2022-10" db="EMBL/GenBank/DDBJ databases">
        <title>Defluviimonas sp. nov., isolated from ocean surface sediments.</title>
        <authorList>
            <person name="He W."/>
            <person name="Wang L."/>
            <person name="Zhang D.-F."/>
        </authorList>
    </citation>
    <scope>NUCLEOTIDE SEQUENCE [LARGE SCALE GENOMIC DNA]</scope>
    <source>
        <strain evidence="4 5">WL0024</strain>
    </source>
</reference>
<evidence type="ECO:0000256" key="1">
    <source>
        <dbReference type="PROSITE-ProRule" id="PRU00473"/>
    </source>
</evidence>
<dbReference type="InterPro" id="IPR050330">
    <property type="entry name" value="Bact_OuterMem_StrucFunc"/>
</dbReference>
<feature type="compositionally biased region" description="Acidic residues" evidence="2">
    <location>
        <begin position="111"/>
        <end position="159"/>
    </location>
</feature>